<sequence length="77" mass="8943">MRVQLTPARPDGWFGNRLHLFKNNNEISQREPFLMSPMLFILNGGEGDRFIDHTQAEMSFIRTGTRHEPDTVLPACW</sequence>
<evidence type="ECO:0000313" key="2">
    <source>
        <dbReference type="Proteomes" id="UP000248806"/>
    </source>
</evidence>
<accession>A0A326U8B5</accession>
<comment type="caution">
    <text evidence="1">The sequence shown here is derived from an EMBL/GenBank/DDBJ whole genome shotgun (WGS) entry which is preliminary data.</text>
</comment>
<keyword evidence="2" id="KW-1185">Reference proteome</keyword>
<name>A0A326U8B5_THEHA</name>
<dbReference type="EMBL" id="QKUF01000006">
    <property type="protein sequence ID" value="PZW31308.1"/>
    <property type="molecule type" value="Genomic_DNA"/>
</dbReference>
<proteinExistence type="predicted"/>
<evidence type="ECO:0000313" key="1">
    <source>
        <dbReference type="EMBL" id="PZW31308.1"/>
    </source>
</evidence>
<dbReference type="Proteomes" id="UP000248806">
    <property type="component" value="Unassembled WGS sequence"/>
</dbReference>
<protein>
    <submittedName>
        <fullName evidence="1">Uncharacterized protein</fullName>
    </submittedName>
</protein>
<reference evidence="1 2" key="1">
    <citation type="submission" date="2018-06" db="EMBL/GenBank/DDBJ databases">
        <title>Genomic Encyclopedia of Archaeal and Bacterial Type Strains, Phase II (KMG-II): from individual species to whole genera.</title>
        <authorList>
            <person name="Goeker M."/>
        </authorList>
    </citation>
    <scope>NUCLEOTIDE SEQUENCE [LARGE SCALE GENOMIC DNA]</scope>
    <source>
        <strain evidence="1 2">ATCC BAA-1881</strain>
    </source>
</reference>
<gene>
    <name evidence="1" type="ORF">EI42_02405</name>
</gene>
<dbReference type="AlphaFoldDB" id="A0A326U8B5"/>
<organism evidence="1 2">
    <name type="scientific">Thermosporothrix hazakensis</name>
    <dbReference type="NCBI Taxonomy" id="644383"/>
    <lineage>
        <taxon>Bacteria</taxon>
        <taxon>Bacillati</taxon>
        <taxon>Chloroflexota</taxon>
        <taxon>Ktedonobacteria</taxon>
        <taxon>Ktedonobacterales</taxon>
        <taxon>Thermosporotrichaceae</taxon>
        <taxon>Thermosporothrix</taxon>
    </lineage>
</organism>